<evidence type="ECO:0000259" key="8">
    <source>
        <dbReference type="SMART" id="SM00986"/>
    </source>
</evidence>
<evidence type="ECO:0000256" key="5">
    <source>
        <dbReference type="ARBA" id="ARBA00023004"/>
    </source>
</evidence>
<dbReference type="GO" id="GO:0051539">
    <property type="term" value="F:4 iron, 4 sulfur cluster binding"/>
    <property type="evidence" value="ECO:0007669"/>
    <property type="project" value="UniProtKB-KW"/>
</dbReference>
<keyword evidence="4" id="KW-0378">Hydrolase</keyword>
<keyword evidence="7" id="KW-0234">DNA repair</keyword>
<organism evidence="9">
    <name type="scientific">marine sediment metagenome</name>
    <dbReference type="NCBI Taxonomy" id="412755"/>
    <lineage>
        <taxon>unclassified sequences</taxon>
        <taxon>metagenomes</taxon>
        <taxon>ecological metagenomes</taxon>
    </lineage>
</organism>
<dbReference type="InterPro" id="IPR051536">
    <property type="entry name" value="UDG_Type-4/5"/>
</dbReference>
<evidence type="ECO:0000256" key="1">
    <source>
        <dbReference type="ARBA" id="ARBA00022485"/>
    </source>
</evidence>
<evidence type="ECO:0000256" key="6">
    <source>
        <dbReference type="ARBA" id="ARBA00023014"/>
    </source>
</evidence>
<feature type="domain" description="Uracil-DNA glycosylase-like" evidence="8">
    <location>
        <begin position="2"/>
        <end position="140"/>
    </location>
</feature>
<dbReference type="CDD" id="cd10030">
    <property type="entry name" value="UDG-F4_TTUDGA_SPO1dp_like"/>
    <property type="match status" value="1"/>
</dbReference>
<dbReference type="GO" id="GO:0006281">
    <property type="term" value="P:DNA repair"/>
    <property type="evidence" value="ECO:0007669"/>
    <property type="project" value="UniProtKB-KW"/>
</dbReference>
<dbReference type="Gene3D" id="3.40.470.10">
    <property type="entry name" value="Uracil-DNA glycosylase-like domain"/>
    <property type="match status" value="1"/>
</dbReference>
<dbReference type="InterPro" id="IPR005122">
    <property type="entry name" value="Uracil-DNA_glycosylase-like"/>
</dbReference>
<dbReference type="SUPFAM" id="SSF52141">
    <property type="entry name" value="Uracil-DNA glycosylase-like"/>
    <property type="match status" value="1"/>
</dbReference>
<dbReference type="SMART" id="SM00987">
    <property type="entry name" value="UreE_C"/>
    <property type="match status" value="1"/>
</dbReference>
<sequence length="186" mass="20981">MGEAPGETEEKVGEVFRGKSGKLLSAMLEETGYSEDDEVFICNTLLCRPPDNRDPKSPELKCCRSNIEAIISAVSPEVVVPLGNFALKWLTKRTGVMTWHGSKMQSDYGTVIPAIHPAFALRQGARIHPRNKEEQQEGIRGFIVTDLEYIRSVIEGTEEEFETTVAKNFNYRLTLEIEDLEELFQE</sequence>
<dbReference type="EMBL" id="LAZR01059416">
    <property type="protein sequence ID" value="KKK67833.1"/>
    <property type="molecule type" value="Genomic_DNA"/>
</dbReference>
<dbReference type="Pfam" id="PF03167">
    <property type="entry name" value="UDG"/>
    <property type="match status" value="1"/>
</dbReference>
<evidence type="ECO:0000256" key="2">
    <source>
        <dbReference type="ARBA" id="ARBA00022723"/>
    </source>
</evidence>
<dbReference type="PANTHER" id="PTHR33693">
    <property type="entry name" value="TYPE-5 URACIL-DNA GLYCOSYLASE"/>
    <property type="match status" value="1"/>
</dbReference>
<dbReference type="AlphaFoldDB" id="A0A0F8XG22"/>
<dbReference type="GO" id="GO:0046872">
    <property type="term" value="F:metal ion binding"/>
    <property type="evidence" value="ECO:0007669"/>
    <property type="project" value="UniProtKB-KW"/>
</dbReference>
<evidence type="ECO:0000313" key="9">
    <source>
        <dbReference type="EMBL" id="KKK67833.1"/>
    </source>
</evidence>
<dbReference type="PANTHER" id="PTHR33693:SF1">
    <property type="entry name" value="TYPE-4 URACIL-DNA GLYCOSYLASE"/>
    <property type="match status" value="1"/>
</dbReference>
<comment type="caution">
    <text evidence="9">The sequence shown here is derived from an EMBL/GenBank/DDBJ whole genome shotgun (WGS) entry which is preliminary data.</text>
</comment>
<keyword evidence="3" id="KW-0227">DNA damage</keyword>
<evidence type="ECO:0000256" key="7">
    <source>
        <dbReference type="ARBA" id="ARBA00023204"/>
    </source>
</evidence>
<name>A0A0F8XG22_9ZZZZ</name>
<reference evidence="9" key="1">
    <citation type="journal article" date="2015" name="Nature">
        <title>Complex archaea that bridge the gap between prokaryotes and eukaryotes.</title>
        <authorList>
            <person name="Spang A."/>
            <person name="Saw J.H."/>
            <person name="Jorgensen S.L."/>
            <person name="Zaremba-Niedzwiedzka K."/>
            <person name="Martijn J."/>
            <person name="Lind A.E."/>
            <person name="van Eijk R."/>
            <person name="Schleper C."/>
            <person name="Guy L."/>
            <person name="Ettema T.J."/>
        </authorList>
    </citation>
    <scope>NUCLEOTIDE SEQUENCE</scope>
</reference>
<keyword evidence="2" id="KW-0479">Metal-binding</keyword>
<keyword evidence="5" id="KW-0408">Iron</keyword>
<proteinExistence type="predicted"/>
<feature type="non-terminal residue" evidence="9">
    <location>
        <position position="186"/>
    </location>
</feature>
<evidence type="ECO:0000256" key="3">
    <source>
        <dbReference type="ARBA" id="ARBA00022763"/>
    </source>
</evidence>
<gene>
    <name evidence="9" type="ORF">LCGC14_2950130</name>
</gene>
<dbReference type="GO" id="GO:0097506">
    <property type="term" value="F:deaminated base DNA N-glycosylase activity"/>
    <property type="evidence" value="ECO:0007669"/>
    <property type="project" value="UniProtKB-ARBA"/>
</dbReference>
<protein>
    <recommendedName>
        <fullName evidence="8">Uracil-DNA glycosylase-like domain-containing protein</fullName>
    </recommendedName>
</protein>
<keyword evidence="1" id="KW-0004">4Fe-4S</keyword>
<dbReference type="SMART" id="SM00986">
    <property type="entry name" value="UDG"/>
    <property type="match status" value="1"/>
</dbReference>
<keyword evidence="6" id="KW-0411">Iron-sulfur</keyword>
<evidence type="ECO:0000256" key="4">
    <source>
        <dbReference type="ARBA" id="ARBA00022801"/>
    </source>
</evidence>
<accession>A0A0F8XG22</accession>
<dbReference type="InterPro" id="IPR036895">
    <property type="entry name" value="Uracil-DNA_glycosylase-like_sf"/>
</dbReference>